<dbReference type="InterPro" id="IPR000203">
    <property type="entry name" value="GPS"/>
</dbReference>
<evidence type="ECO:0000256" key="2">
    <source>
        <dbReference type="ARBA" id="ARBA00022692"/>
    </source>
</evidence>
<accession>A0A7D9KZG9</accession>
<organism evidence="5 6">
    <name type="scientific">Paramuricea clavata</name>
    <name type="common">Red gorgonian</name>
    <name type="synonym">Violescent sea-whip</name>
    <dbReference type="NCBI Taxonomy" id="317549"/>
    <lineage>
        <taxon>Eukaryota</taxon>
        <taxon>Metazoa</taxon>
        <taxon>Cnidaria</taxon>
        <taxon>Anthozoa</taxon>
        <taxon>Octocorallia</taxon>
        <taxon>Malacalcyonacea</taxon>
        <taxon>Plexauridae</taxon>
        <taxon>Paramuricea</taxon>
    </lineage>
</organism>
<reference evidence="5" key="1">
    <citation type="submission" date="2020-04" db="EMBL/GenBank/DDBJ databases">
        <authorList>
            <person name="Alioto T."/>
            <person name="Alioto T."/>
            <person name="Gomez Garrido J."/>
        </authorList>
    </citation>
    <scope>NUCLEOTIDE SEQUENCE</scope>
    <source>
        <strain evidence="5">A484AB</strain>
    </source>
</reference>
<dbReference type="GO" id="GO:0005886">
    <property type="term" value="C:plasma membrane"/>
    <property type="evidence" value="ECO:0007669"/>
    <property type="project" value="TreeGrafter"/>
</dbReference>
<dbReference type="PANTHER" id="PTHR12011:SF347">
    <property type="entry name" value="FI21270P1-RELATED"/>
    <property type="match status" value="1"/>
</dbReference>
<dbReference type="Gene3D" id="1.20.1070.10">
    <property type="entry name" value="Rhodopsin 7-helix transmembrane proteins"/>
    <property type="match status" value="1"/>
</dbReference>
<protein>
    <submittedName>
        <fullName evidence="5">Adhesion G- coupled receptor D1-like</fullName>
    </submittedName>
</protein>
<gene>
    <name evidence="5" type="ORF">PACLA_8A003390</name>
</gene>
<dbReference type="OrthoDB" id="6134459at2759"/>
<dbReference type="EMBL" id="CACRXK020012223">
    <property type="protein sequence ID" value="CAB4022920.1"/>
    <property type="molecule type" value="Genomic_DNA"/>
</dbReference>
<dbReference type="InterPro" id="IPR046338">
    <property type="entry name" value="GAIN_dom_sf"/>
</dbReference>
<dbReference type="AlphaFoldDB" id="A0A7D9KZG9"/>
<keyword evidence="5" id="KW-0675">Receptor</keyword>
<comment type="caution">
    <text evidence="5">The sequence shown here is derived from an EMBL/GenBank/DDBJ whole genome shotgun (WGS) entry which is preliminary data.</text>
</comment>
<dbReference type="Pfam" id="PF01825">
    <property type="entry name" value="GPS"/>
    <property type="match status" value="1"/>
</dbReference>
<evidence type="ECO:0000256" key="3">
    <source>
        <dbReference type="ARBA" id="ARBA00022989"/>
    </source>
</evidence>
<keyword evidence="3" id="KW-1133">Transmembrane helix</keyword>
<keyword evidence="6" id="KW-1185">Reference proteome</keyword>
<dbReference type="GO" id="GO:0004930">
    <property type="term" value="F:G protein-coupled receptor activity"/>
    <property type="evidence" value="ECO:0007669"/>
    <property type="project" value="InterPro"/>
</dbReference>
<keyword evidence="4" id="KW-0472">Membrane</keyword>
<comment type="subcellular location">
    <subcellularLocation>
        <location evidence="1">Membrane</location>
        <topology evidence="1">Multi-pass membrane protein</topology>
    </subcellularLocation>
</comment>
<evidence type="ECO:0000256" key="1">
    <source>
        <dbReference type="ARBA" id="ARBA00004141"/>
    </source>
</evidence>
<sequence length="179" mass="19873">MKIKNVLVNCSKWLKQSPSQWADVISLDYIVDGQLLTELDEDETVSLNFSQSIKTAGNRIFCMFLDGIEWSNEGMKLGSTDQESVECVTNHLSSFAMVVLDAESREADRIALKFISYIGSGLSLAGLVFTCVVYIVLYKDLQILTTSRHLVHFNLQIALGLTQIVFLAGGSATIMWLVI</sequence>
<name>A0A7D9KZG9_PARCT</name>
<keyword evidence="2" id="KW-0812">Transmembrane</keyword>
<dbReference type="PANTHER" id="PTHR12011">
    <property type="entry name" value="ADHESION G-PROTEIN COUPLED RECEPTOR"/>
    <property type="match status" value="1"/>
</dbReference>
<dbReference type="Proteomes" id="UP001152795">
    <property type="component" value="Unassembled WGS sequence"/>
</dbReference>
<evidence type="ECO:0000256" key="4">
    <source>
        <dbReference type="ARBA" id="ARBA00023136"/>
    </source>
</evidence>
<dbReference type="InterPro" id="IPR000832">
    <property type="entry name" value="GPCR_2_secretin-like"/>
</dbReference>
<dbReference type="Pfam" id="PF00002">
    <property type="entry name" value="7tm_2"/>
    <property type="match status" value="1"/>
</dbReference>
<evidence type="ECO:0000313" key="5">
    <source>
        <dbReference type="EMBL" id="CAB4022920.1"/>
    </source>
</evidence>
<evidence type="ECO:0000313" key="6">
    <source>
        <dbReference type="Proteomes" id="UP001152795"/>
    </source>
</evidence>
<dbReference type="Gene3D" id="2.60.220.50">
    <property type="match status" value="1"/>
</dbReference>
<proteinExistence type="predicted"/>